<dbReference type="OMA" id="KFYSEDH"/>
<organism evidence="3">
    <name type="scientific">Angiostrongylus costaricensis</name>
    <name type="common">Nematode worm</name>
    <dbReference type="NCBI Taxonomy" id="334426"/>
    <lineage>
        <taxon>Eukaryota</taxon>
        <taxon>Metazoa</taxon>
        <taxon>Ecdysozoa</taxon>
        <taxon>Nematoda</taxon>
        <taxon>Chromadorea</taxon>
        <taxon>Rhabditida</taxon>
        <taxon>Rhabditina</taxon>
        <taxon>Rhabditomorpha</taxon>
        <taxon>Strongyloidea</taxon>
        <taxon>Metastrongylidae</taxon>
        <taxon>Angiostrongylus</taxon>
    </lineage>
</organism>
<name>A0A0R3Q1K6_ANGCS</name>
<evidence type="ECO:0000313" key="3">
    <source>
        <dbReference type="WBParaSite" id="ACOC_0001290001-mRNA-1"/>
    </source>
</evidence>
<keyword evidence="2" id="KW-1185">Reference proteome</keyword>
<reference evidence="1 2" key="2">
    <citation type="submission" date="2018-11" db="EMBL/GenBank/DDBJ databases">
        <authorList>
            <consortium name="Pathogen Informatics"/>
        </authorList>
    </citation>
    <scope>NUCLEOTIDE SEQUENCE [LARGE SCALE GENOMIC DNA]</scope>
    <source>
        <strain evidence="1 2">Costa Rica</strain>
    </source>
</reference>
<sequence length="80" mass="9208">MNIDSFEQLTTRIEPLRLKRCGSSPVFTIFVVYAPTSNYGSKELEAFYVDLKKFYSEDHTFFKVIIADIIAKIGPIRTLL</sequence>
<dbReference type="WBParaSite" id="ACOC_0001290001-mRNA-1">
    <property type="protein sequence ID" value="ACOC_0001290001-mRNA-1"/>
    <property type="gene ID" value="ACOC_0001290001"/>
</dbReference>
<evidence type="ECO:0000313" key="2">
    <source>
        <dbReference type="Proteomes" id="UP000267027"/>
    </source>
</evidence>
<dbReference type="EMBL" id="UYYA01005300">
    <property type="protein sequence ID" value="VDM64486.1"/>
    <property type="molecule type" value="Genomic_DNA"/>
</dbReference>
<dbReference type="Proteomes" id="UP000267027">
    <property type="component" value="Unassembled WGS sequence"/>
</dbReference>
<gene>
    <name evidence="1" type="ORF">ACOC_LOCUS12901</name>
</gene>
<accession>A0A0R3Q1K6</accession>
<reference evidence="3" key="1">
    <citation type="submission" date="2017-02" db="UniProtKB">
        <authorList>
            <consortium name="WormBaseParasite"/>
        </authorList>
    </citation>
    <scope>IDENTIFICATION</scope>
</reference>
<dbReference type="AlphaFoldDB" id="A0A0R3Q1K6"/>
<proteinExistence type="predicted"/>
<protein>
    <submittedName>
        <fullName evidence="1 3">Uncharacterized protein</fullName>
    </submittedName>
</protein>
<evidence type="ECO:0000313" key="1">
    <source>
        <dbReference type="EMBL" id="VDM64486.1"/>
    </source>
</evidence>